<gene>
    <name evidence="1" type="ORF">VFPPC_16786</name>
</gene>
<proteinExistence type="predicted"/>
<organism evidence="1 2">
    <name type="scientific">Pochonia chlamydosporia 170</name>
    <dbReference type="NCBI Taxonomy" id="1380566"/>
    <lineage>
        <taxon>Eukaryota</taxon>
        <taxon>Fungi</taxon>
        <taxon>Dikarya</taxon>
        <taxon>Ascomycota</taxon>
        <taxon>Pezizomycotina</taxon>
        <taxon>Sordariomycetes</taxon>
        <taxon>Hypocreomycetidae</taxon>
        <taxon>Hypocreales</taxon>
        <taxon>Clavicipitaceae</taxon>
        <taxon>Pochonia</taxon>
    </lineage>
</organism>
<protein>
    <submittedName>
        <fullName evidence="1">Uncharacterized protein</fullName>
    </submittedName>
</protein>
<dbReference type="OrthoDB" id="18798at2759"/>
<sequence>MALQQQKLKETFGEVLGFIRQLNLPFFGGGKPKAATYIVVWGDGLVLRLSMTDMEYQTVEPLHRHVKAGHGRCTTFQSWVQLGAKCKAREASLSTRLGVGDTCR</sequence>
<keyword evidence="2" id="KW-1185">Reference proteome</keyword>
<evidence type="ECO:0000313" key="1">
    <source>
        <dbReference type="EMBL" id="OAQ60259.1"/>
    </source>
</evidence>
<dbReference type="EMBL" id="LSBJ02000009">
    <property type="protein sequence ID" value="OAQ60259.1"/>
    <property type="molecule type" value="Genomic_DNA"/>
</dbReference>
<name>A0A179F570_METCM</name>
<comment type="caution">
    <text evidence="1">The sequence shown here is derived from an EMBL/GenBank/DDBJ whole genome shotgun (WGS) entry which is preliminary data.</text>
</comment>
<dbReference type="GeneID" id="28858533"/>
<dbReference type="Proteomes" id="UP000078397">
    <property type="component" value="Unassembled WGS sequence"/>
</dbReference>
<reference evidence="1 2" key="1">
    <citation type="journal article" date="2016" name="PLoS Pathog.">
        <title>Biosynthesis of antibiotic leucinostatins in bio-control fungus Purpureocillium lilacinum and their inhibition on phytophthora revealed by genome mining.</title>
        <authorList>
            <person name="Wang G."/>
            <person name="Liu Z."/>
            <person name="Lin R."/>
            <person name="Li E."/>
            <person name="Mao Z."/>
            <person name="Ling J."/>
            <person name="Yang Y."/>
            <person name="Yin W.B."/>
            <person name="Xie B."/>
        </authorList>
    </citation>
    <scope>NUCLEOTIDE SEQUENCE [LARGE SCALE GENOMIC DNA]</scope>
    <source>
        <strain evidence="1">170</strain>
    </source>
</reference>
<dbReference type="RefSeq" id="XP_018138169.1">
    <property type="nucleotide sequence ID" value="XM_018294539.1"/>
</dbReference>
<accession>A0A179F570</accession>
<dbReference type="KEGG" id="pchm:VFPPC_16786"/>
<evidence type="ECO:0000313" key="2">
    <source>
        <dbReference type="Proteomes" id="UP000078397"/>
    </source>
</evidence>
<dbReference type="AlphaFoldDB" id="A0A179F570"/>